<reference evidence="1" key="1">
    <citation type="journal article" date="2021" name="Nat. Commun.">
        <title>Genetic determinants of endophytism in the Arabidopsis root mycobiome.</title>
        <authorList>
            <person name="Mesny F."/>
            <person name="Miyauchi S."/>
            <person name="Thiergart T."/>
            <person name="Pickel B."/>
            <person name="Atanasova L."/>
            <person name="Karlsson M."/>
            <person name="Huettel B."/>
            <person name="Barry K.W."/>
            <person name="Haridas S."/>
            <person name="Chen C."/>
            <person name="Bauer D."/>
            <person name="Andreopoulos W."/>
            <person name="Pangilinan J."/>
            <person name="LaButti K."/>
            <person name="Riley R."/>
            <person name="Lipzen A."/>
            <person name="Clum A."/>
            <person name="Drula E."/>
            <person name="Henrissat B."/>
            <person name="Kohler A."/>
            <person name="Grigoriev I.V."/>
            <person name="Martin F.M."/>
            <person name="Hacquard S."/>
        </authorList>
    </citation>
    <scope>NUCLEOTIDE SEQUENCE</scope>
    <source>
        <strain evidence="1">FSSC 5 MPI-SDFR-AT-0091</strain>
    </source>
</reference>
<dbReference type="EMBL" id="JAGTJS010000001">
    <property type="protein sequence ID" value="KAH7274990.1"/>
    <property type="molecule type" value="Genomic_DNA"/>
</dbReference>
<evidence type="ECO:0000313" key="2">
    <source>
        <dbReference type="Proteomes" id="UP000736672"/>
    </source>
</evidence>
<evidence type="ECO:0000313" key="1">
    <source>
        <dbReference type="EMBL" id="KAH7274990.1"/>
    </source>
</evidence>
<comment type="caution">
    <text evidence="1">The sequence shown here is derived from an EMBL/GenBank/DDBJ whole genome shotgun (WGS) entry which is preliminary data.</text>
</comment>
<dbReference type="AlphaFoldDB" id="A0A9P9RED4"/>
<dbReference type="Proteomes" id="UP000736672">
    <property type="component" value="Unassembled WGS sequence"/>
</dbReference>
<gene>
    <name evidence="1" type="ORF">B0J15DRAFT_2565</name>
</gene>
<accession>A0A9P9RED4</accession>
<proteinExistence type="predicted"/>
<organism evidence="1 2">
    <name type="scientific">Fusarium solani</name>
    <name type="common">Filamentous fungus</name>
    <dbReference type="NCBI Taxonomy" id="169388"/>
    <lineage>
        <taxon>Eukaryota</taxon>
        <taxon>Fungi</taxon>
        <taxon>Dikarya</taxon>
        <taxon>Ascomycota</taxon>
        <taxon>Pezizomycotina</taxon>
        <taxon>Sordariomycetes</taxon>
        <taxon>Hypocreomycetidae</taxon>
        <taxon>Hypocreales</taxon>
        <taxon>Nectriaceae</taxon>
        <taxon>Fusarium</taxon>
        <taxon>Fusarium solani species complex</taxon>
    </lineage>
</organism>
<name>A0A9P9RED4_FUSSL</name>
<keyword evidence="2" id="KW-1185">Reference proteome</keyword>
<sequence>MLCVSFSKKPSSWPLPPLLSLVLVPFFLLQCLVCLPVCLTCRKKSAASKAIHRILGRRRLSPSPSSFPSSSSSSLVSLLLVYCCSRSPNQTLCPRRSRYGVSVAAPACPGPRCVRCSALLCATVPNLPLPSSISSGFRTARPAAAPSLAQQLHSVIRPSPCFSATLSTPTPRSKIPLSADTAAHTPWSIIFPYPRPRVPPIVPRPRPKQGKVKKKKLLPFFLCRLPHYDSSHDSPSDSSPPSSLSSSRFSRLFPCACFGKLAVTVTVVFVGA</sequence>
<protein>
    <submittedName>
        <fullName evidence="1">Uncharacterized protein</fullName>
    </submittedName>
</protein>